<proteinExistence type="inferred from homology"/>
<reference evidence="5" key="2">
    <citation type="submission" date="2020-05" db="EMBL/GenBank/DDBJ databases">
        <authorList>
            <person name="Kim H.-S."/>
            <person name="Proctor R.H."/>
            <person name="Brown D.W."/>
        </authorList>
    </citation>
    <scope>NUCLEOTIDE SEQUENCE</scope>
    <source>
        <strain evidence="5">NRRL 45417</strain>
    </source>
</reference>
<feature type="compositionally biased region" description="Basic and acidic residues" evidence="3">
    <location>
        <begin position="295"/>
        <end position="312"/>
    </location>
</feature>
<reference evidence="5" key="1">
    <citation type="journal article" date="2020" name="BMC Genomics">
        <title>Correction to: Identification and distribution of gene clusters required for synthesis of sphingolipid metabolism inhibitors in diverse species of the filamentous fungus Fusarium.</title>
        <authorList>
            <person name="Kim H.S."/>
            <person name="Lohmar J.M."/>
            <person name="Busman M."/>
            <person name="Brown D.W."/>
            <person name="Naumann T.A."/>
            <person name="Divon H.H."/>
            <person name="Lysoe E."/>
            <person name="Uhlig S."/>
            <person name="Proctor R.H."/>
        </authorList>
    </citation>
    <scope>NUCLEOTIDE SEQUENCE</scope>
    <source>
        <strain evidence="5">NRRL 45417</strain>
    </source>
</reference>
<name>A0A8H4TFN8_9HYPO</name>
<dbReference type="Proteomes" id="UP000604273">
    <property type="component" value="Unassembled WGS sequence"/>
</dbReference>
<feature type="domain" description="AB hydrolase-1" evidence="4">
    <location>
        <begin position="113"/>
        <end position="426"/>
    </location>
</feature>
<comment type="similarity">
    <text evidence="1">Belongs to the AB hydrolase superfamily. MetX family.</text>
</comment>
<dbReference type="GO" id="GO:0009086">
    <property type="term" value="P:methionine biosynthetic process"/>
    <property type="evidence" value="ECO:0007669"/>
    <property type="project" value="TreeGrafter"/>
</dbReference>
<dbReference type="InterPro" id="IPR008220">
    <property type="entry name" value="HAT_MetX-like"/>
</dbReference>
<dbReference type="SUPFAM" id="SSF53474">
    <property type="entry name" value="alpha/beta-Hydrolases"/>
    <property type="match status" value="1"/>
</dbReference>
<feature type="region of interest" description="Disordered" evidence="3">
    <location>
        <begin position="439"/>
        <end position="463"/>
    </location>
</feature>
<protein>
    <recommendedName>
        <fullName evidence="4">AB hydrolase-1 domain-containing protein</fullName>
    </recommendedName>
</protein>
<sequence length="490" mass="53980">MNQRQTLRVLHQHILARSQSILRIISSDLFTESRRRMTTTTTAPALPTPFHDGLGKGIPYEKSVPRPVNPFSNHVPGREIITIPNFRLESGIEMRNVPVAYMSWGKLSPKANNVMIICHALSGSADVSDWWGPLLGPGKAFDTDKFFVICMNSLGSPYGTASPVTAKNGDYSEGWYGADFPSTTIRDDVRLHKLVLDELGVRKVAAVIGGSMGGMHVLEWAFLGKDYVRCIVPAATSSHQSAWAIGWGEAQRHAIRSDAKYKNGRYGFDDPPVLGLEAARMTALLTYRSRDSLERRFGRDTGNKKKTQKQENKTLPNKGAPTHSQGGADETPVAFDRADSNFAAQSYLRYQAKKFSDRFDSNCYIALTNKLDTHDLARGRTRTITEALSLIEQPTLVLGIRSDGLYTLAEQEQIARAVPNAKLREILAICLAGYSISQPGESRKTHEAPIKHHDRSPPPHVLTSPSAFPSVTVNSDTNSILIAVIGWLSS</sequence>
<evidence type="ECO:0000256" key="2">
    <source>
        <dbReference type="ARBA" id="ARBA00022679"/>
    </source>
</evidence>
<evidence type="ECO:0000259" key="4">
    <source>
        <dbReference type="Pfam" id="PF00561"/>
    </source>
</evidence>
<organism evidence="5 6">
    <name type="scientific">Fusarium gaditjirri</name>
    <dbReference type="NCBI Taxonomy" id="282569"/>
    <lineage>
        <taxon>Eukaryota</taxon>
        <taxon>Fungi</taxon>
        <taxon>Dikarya</taxon>
        <taxon>Ascomycota</taxon>
        <taxon>Pezizomycotina</taxon>
        <taxon>Sordariomycetes</taxon>
        <taxon>Hypocreomycetidae</taxon>
        <taxon>Hypocreales</taxon>
        <taxon>Nectriaceae</taxon>
        <taxon>Fusarium</taxon>
        <taxon>Fusarium nisikadoi species complex</taxon>
    </lineage>
</organism>
<dbReference type="Pfam" id="PF00561">
    <property type="entry name" value="Abhydrolase_1"/>
    <property type="match status" value="1"/>
</dbReference>
<accession>A0A8H4TFN8</accession>
<dbReference type="NCBIfam" id="TIGR01392">
    <property type="entry name" value="homoserO_Ac_trn"/>
    <property type="match status" value="1"/>
</dbReference>
<gene>
    <name evidence="5" type="ORF">FGADI_3322</name>
</gene>
<evidence type="ECO:0000313" key="5">
    <source>
        <dbReference type="EMBL" id="KAF4957103.1"/>
    </source>
</evidence>
<dbReference type="Gene3D" id="3.40.50.1820">
    <property type="entry name" value="alpha/beta hydrolase"/>
    <property type="match status" value="1"/>
</dbReference>
<dbReference type="HAMAP" id="MF_00296">
    <property type="entry name" value="MetX_acyltransf"/>
    <property type="match status" value="1"/>
</dbReference>
<feature type="compositionally biased region" description="Basic and acidic residues" evidence="3">
    <location>
        <begin position="441"/>
        <end position="457"/>
    </location>
</feature>
<dbReference type="PANTHER" id="PTHR32268">
    <property type="entry name" value="HOMOSERINE O-ACETYLTRANSFERASE"/>
    <property type="match status" value="1"/>
</dbReference>
<keyword evidence="2" id="KW-0808">Transferase</keyword>
<evidence type="ECO:0000256" key="1">
    <source>
        <dbReference type="ARBA" id="ARBA00006886"/>
    </source>
</evidence>
<comment type="caution">
    <text evidence="5">The sequence shown here is derived from an EMBL/GenBank/DDBJ whole genome shotgun (WGS) entry which is preliminary data.</text>
</comment>
<evidence type="ECO:0000256" key="3">
    <source>
        <dbReference type="SAM" id="MobiDB-lite"/>
    </source>
</evidence>
<feature type="region of interest" description="Disordered" evidence="3">
    <location>
        <begin position="295"/>
        <end position="333"/>
    </location>
</feature>
<dbReference type="EMBL" id="JABFAI010000074">
    <property type="protein sequence ID" value="KAF4957103.1"/>
    <property type="molecule type" value="Genomic_DNA"/>
</dbReference>
<dbReference type="InterPro" id="IPR029058">
    <property type="entry name" value="AB_hydrolase_fold"/>
</dbReference>
<dbReference type="GO" id="GO:0004414">
    <property type="term" value="F:homoserine O-acetyltransferase activity"/>
    <property type="evidence" value="ECO:0007669"/>
    <property type="project" value="TreeGrafter"/>
</dbReference>
<dbReference type="AlphaFoldDB" id="A0A8H4TFN8"/>
<dbReference type="PANTHER" id="PTHR32268:SF11">
    <property type="entry name" value="HOMOSERINE O-ACETYLTRANSFERASE"/>
    <property type="match status" value="1"/>
</dbReference>
<dbReference type="InterPro" id="IPR000073">
    <property type="entry name" value="AB_hydrolase_1"/>
</dbReference>
<keyword evidence="6" id="KW-1185">Reference proteome</keyword>
<evidence type="ECO:0000313" key="6">
    <source>
        <dbReference type="Proteomes" id="UP000604273"/>
    </source>
</evidence>
<dbReference type="OrthoDB" id="191364at2759"/>
<dbReference type="GO" id="GO:0009092">
    <property type="term" value="P:homoserine metabolic process"/>
    <property type="evidence" value="ECO:0007669"/>
    <property type="project" value="TreeGrafter"/>
</dbReference>